<dbReference type="AlphaFoldDB" id="A0A519BA84"/>
<protein>
    <submittedName>
        <fullName evidence="1">Uncharacterized protein</fullName>
    </submittedName>
</protein>
<organism evidence="1 2">
    <name type="scientific">Candidatus Acidulodesulfobacterium ferriphilum</name>
    <dbReference type="NCBI Taxonomy" id="2597223"/>
    <lineage>
        <taxon>Bacteria</taxon>
        <taxon>Deltaproteobacteria</taxon>
        <taxon>Candidatus Acidulodesulfobacterales</taxon>
        <taxon>Candidatus Acidulodesulfobacterium</taxon>
    </lineage>
</organism>
<comment type="caution">
    <text evidence="1">The sequence shown here is derived from an EMBL/GenBank/DDBJ whole genome shotgun (WGS) entry which is preliminary data.</text>
</comment>
<reference evidence="1 2" key="1">
    <citation type="submission" date="2019-01" db="EMBL/GenBank/DDBJ databases">
        <title>Insights into ecological role of a new deltaproteobacterial order Candidatus Sinidesulfobacterales (Sva0485) by metagenomics and metatranscriptomics.</title>
        <authorList>
            <person name="Tan S."/>
            <person name="Liu J."/>
            <person name="Fang Y."/>
            <person name="Hedlund B.P."/>
            <person name="Lian Z.H."/>
            <person name="Huang L.Y."/>
            <person name="Li J.T."/>
            <person name="Huang L.N."/>
            <person name="Li W.J."/>
            <person name="Jiang H.C."/>
            <person name="Dong H.L."/>
            <person name="Shu W.S."/>
        </authorList>
    </citation>
    <scope>NUCLEOTIDE SEQUENCE [LARGE SCALE GENOMIC DNA]</scope>
    <source>
        <strain evidence="1">AP3</strain>
    </source>
</reference>
<evidence type="ECO:0000313" key="2">
    <source>
        <dbReference type="Proteomes" id="UP000320813"/>
    </source>
</evidence>
<evidence type="ECO:0000313" key="1">
    <source>
        <dbReference type="EMBL" id="RZD14136.1"/>
    </source>
</evidence>
<accession>A0A519BA84</accession>
<sequence length="61" mass="7012">MDENVVLCAVCAWRGVCNKKYNISGIEIFNCSDFSRDVTLTITGFEDLLYLINDNKNYRVN</sequence>
<name>A0A519BA84_9DELT</name>
<dbReference type="Proteomes" id="UP000320813">
    <property type="component" value="Unassembled WGS sequence"/>
</dbReference>
<dbReference type="EMBL" id="SGBD01000004">
    <property type="protein sequence ID" value="RZD14136.1"/>
    <property type="molecule type" value="Genomic_DNA"/>
</dbReference>
<proteinExistence type="predicted"/>
<gene>
    <name evidence="1" type="ORF">EVJ47_07845</name>
</gene>